<evidence type="ECO:0000313" key="2">
    <source>
        <dbReference type="EMBL" id="KAG2634588.1"/>
    </source>
</evidence>
<evidence type="ECO:0000313" key="3">
    <source>
        <dbReference type="Proteomes" id="UP000823388"/>
    </source>
</evidence>
<evidence type="ECO:0000256" key="1">
    <source>
        <dbReference type="RuleBase" id="RU367018"/>
    </source>
</evidence>
<comment type="function">
    <text evidence="1">Putative transcription activator involved in regulating light control of development.</text>
</comment>
<sequence length="194" mass="23140">MLTIYKFERAWDYMITLYNLSGNDYLESIYKKREKWAKPFFKNCFCARMSSTQRSESTNHMLKRFVPRNCSMNRFIVQFNKLVIDCNKAEDSDEFDITIFRNVREPQWPIEEHGATFYTAAAFGLLCKEIDKLTHYFAKEIEAMRQYHVIHVKPHKKLLFLCCVLKKAHVENITHGKEIVCRVCTRQRDYLPCA</sequence>
<dbReference type="GO" id="GO:0006355">
    <property type="term" value="P:regulation of DNA-templated transcription"/>
    <property type="evidence" value="ECO:0007669"/>
    <property type="project" value="UniProtKB-UniRule"/>
</dbReference>
<dbReference type="AlphaFoldDB" id="A0A8T0VII3"/>
<accession>A0A8T0VII3</accession>
<dbReference type="GO" id="GO:0005634">
    <property type="term" value="C:nucleus"/>
    <property type="evidence" value="ECO:0007669"/>
    <property type="project" value="UniProtKB-SubCell"/>
</dbReference>
<dbReference type="PANTHER" id="PTHR31669:SF307">
    <property type="entry name" value="PROTEIN FAR1-RELATED SEQUENCE"/>
    <property type="match status" value="1"/>
</dbReference>
<organism evidence="2 3">
    <name type="scientific">Panicum virgatum</name>
    <name type="common">Blackwell switchgrass</name>
    <dbReference type="NCBI Taxonomy" id="38727"/>
    <lineage>
        <taxon>Eukaryota</taxon>
        <taxon>Viridiplantae</taxon>
        <taxon>Streptophyta</taxon>
        <taxon>Embryophyta</taxon>
        <taxon>Tracheophyta</taxon>
        <taxon>Spermatophyta</taxon>
        <taxon>Magnoliopsida</taxon>
        <taxon>Liliopsida</taxon>
        <taxon>Poales</taxon>
        <taxon>Poaceae</taxon>
        <taxon>PACMAD clade</taxon>
        <taxon>Panicoideae</taxon>
        <taxon>Panicodae</taxon>
        <taxon>Paniceae</taxon>
        <taxon>Panicinae</taxon>
        <taxon>Panicum</taxon>
        <taxon>Panicum sect. Hiantes</taxon>
    </lineage>
</organism>
<keyword evidence="1" id="KW-0863">Zinc-finger</keyword>
<keyword evidence="1" id="KW-0539">Nucleus</keyword>
<gene>
    <name evidence="2" type="ORF">PVAP13_2NG177600</name>
</gene>
<keyword evidence="1" id="KW-0479">Metal-binding</keyword>
<dbReference type="InterPro" id="IPR031052">
    <property type="entry name" value="FHY3/FAR1"/>
</dbReference>
<proteinExistence type="inferred from homology"/>
<comment type="subcellular location">
    <subcellularLocation>
        <location evidence="1">Nucleus</location>
    </subcellularLocation>
</comment>
<dbReference type="PANTHER" id="PTHR31669">
    <property type="entry name" value="PROTEIN FAR1-RELATED SEQUENCE 10-RELATED"/>
    <property type="match status" value="1"/>
</dbReference>
<keyword evidence="3" id="KW-1185">Reference proteome</keyword>
<name>A0A8T0VII3_PANVG</name>
<dbReference type="EMBL" id="CM029040">
    <property type="protein sequence ID" value="KAG2634588.1"/>
    <property type="molecule type" value="Genomic_DNA"/>
</dbReference>
<dbReference type="Proteomes" id="UP000823388">
    <property type="component" value="Chromosome 2N"/>
</dbReference>
<comment type="similarity">
    <text evidence="1">Belongs to the FHY3/FAR1 family.</text>
</comment>
<dbReference type="GO" id="GO:0008270">
    <property type="term" value="F:zinc ion binding"/>
    <property type="evidence" value="ECO:0007669"/>
    <property type="project" value="UniProtKB-UniRule"/>
</dbReference>
<protein>
    <recommendedName>
        <fullName evidence="1">Protein FAR1-RELATED SEQUENCE</fullName>
    </recommendedName>
</protein>
<reference evidence="2" key="1">
    <citation type="submission" date="2020-05" db="EMBL/GenBank/DDBJ databases">
        <title>WGS assembly of Panicum virgatum.</title>
        <authorList>
            <person name="Lovell J.T."/>
            <person name="Jenkins J."/>
            <person name="Shu S."/>
            <person name="Juenger T.E."/>
            <person name="Schmutz J."/>
        </authorList>
    </citation>
    <scope>NUCLEOTIDE SEQUENCE</scope>
    <source>
        <strain evidence="2">AP13</strain>
    </source>
</reference>
<comment type="caution">
    <text evidence="2">The sequence shown here is derived from an EMBL/GenBank/DDBJ whole genome shotgun (WGS) entry which is preliminary data.</text>
</comment>
<keyword evidence="1" id="KW-0862">Zinc</keyword>